<dbReference type="PANTHER" id="PTHR11803">
    <property type="entry name" value="2-IMINOBUTANOATE/2-IMINOPROPANOATE DEAMINASE RIDA"/>
    <property type="match status" value="1"/>
</dbReference>
<dbReference type="Pfam" id="PF01042">
    <property type="entry name" value="Ribonuc_L-PSP"/>
    <property type="match status" value="1"/>
</dbReference>
<dbReference type="Proteomes" id="UP001196509">
    <property type="component" value="Unassembled WGS sequence"/>
</dbReference>
<evidence type="ECO:0000256" key="1">
    <source>
        <dbReference type="ARBA" id="ARBA00010552"/>
    </source>
</evidence>
<organism evidence="2 3">
    <name type="scientific">Flavimaribacter sediminis</name>
    <dbReference type="NCBI Taxonomy" id="2865987"/>
    <lineage>
        <taxon>Bacteria</taxon>
        <taxon>Pseudomonadati</taxon>
        <taxon>Pseudomonadota</taxon>
        <taxon>Alphaproteobacteria</taxon>
        <taxon>Hyphomicrobiales</taxon>
        <taxon>Rhizobiaceae</taxon>
        <taxon>Flavimaribacter</taxon>
    </lineage>
</organism>
<dbReference type="Gene3D" id="3.30.1330.40">
    <property type="entry name" value="RutC-like"/>
    <property type="match status" value="1"/>
</dbReference>
<name>A0AAE3D1X4_9HYPH</name>
<dbReference type="InterPro" id="IPR006175">
    <property type="entry name" value="YjgF/YER057c/UK114"/>
</dbReference>
<gene>
    <name evidence="2" type="ORF">K1W69_19325</name>
</gene>
<reference evidence="2" key="1">
    <citation type="submission" date="2021-08" db="EMBL/GenBank/DDBJ databases">
        <title>Hoeflea bacterium WL0058 sp. nov., isolated from the sediment.</title>
        <authorList>
            <person name="Wang L."/>
            <person name="Zhang D."/>
        </authorList>
    </citation>
    <scope>NUCLEOTIDE SEQUENCE</scope>
    <source>
        <strain evidence="2">WL0058</strain>
    </source>
</reference>
<dbReference type="EMBL" id="JAICBX010000004">
    <property type="protein sequence ID" value="MBW8639354.1"/>
    <property type="molecule type" value="Genomic_DNA"/>
</dbReference>
<dbReference type="RefSeq" id="WP_220230089.1">
    <property type="nucleotide sequence ID" value="NZ_JAICBX010000004.1"/>
</dbReference>
<dbReference type="PANTHER" id="PTHR11803:SF58">
    <property type="entry name" value="PROTEIN HMF1-RELATED"/>
    <property type="match status" value="1"/>
</dbReference>
<comment type="similarity">
    <text evidence="1">Belongs to the RutC family.</text>
</comment>
<sequence length="140" mass="15141">MPASIEPVNPNTVWAVPDNFTTIYSHATAVEGAEKWMFVSGQFGVAPCGVLRTSFREQAEQALDNIEALLSHAGMGMGDLVKLTYFLTNTEDAVALAEVRMHRWKEHQPPAVTVLTVSALARPEYLIEIEAVAAIGGTDA</sequence>
<dbReference type="InterPro" id="IPR035959">
    <property type="entry name" value="RutC-like_sf"/>
</dbReference>
<comment type="caution">
    <text evidence="2">The sequence shown here is derived from an EMBL/GenBank/DDBJ whole genome shotgun (WGS) entry which is preliminary data.</text>
</comment>
<dbReference type="CDD" id="cd00448">
    <property type="entry name" value="YjgF_YER057c_UK114_family"/>
    <property type="match status" value="1"/>
</dbReference>
<evidence type="ECO:0000313" key="2">
    <source>
        <dbReference type="EMBL" id="MBW8639354.1"/>
    </source>
</evidence>
<dbReference type="AlphaFoldDB" id="A0AAE3D1X4"/>
<dbReference type="GO" id="GO:0019239">
    <property type="term" value="F:deaminase activity"/>
    <property type="evidence" value="ECO:0007669"/>
    <property type="project" value="TreeGrafter"/>
</dbReference>
<dbReference type="GO" id="GO:0005829">
    <property type="term" value="C:cytosol"/>
    <property type="evidence" value="ECO:0007669"/>
    <property type="project" value="TreeGrafter"/>
</dbReference>
<proteinExistence type="inferred from homology"/>
<dbReference type="SUPFAM" id="SSF55298">
    <property type="entry name" value="YjgF-like"/>
    <property type="match status" value="1"/>
</dbReference>
<accession>A0AAE3D1X4</accession>
<protein>
    <submittedName>
        <fullName evidence="2">RidA family protein</fullName>
    </submittedName>
</protein>
<keyword evidence="3" id="KW-1185">Reference proteome</keyword>
<evidence type="ECO:0000313" key="3">
    <source>
        <dbReference type="Proteomes" id="UP001196509"/>
    </source>
</evidence>